<evidence type="ECO:0000313" key="3">
    <source>
        <dbReference type="EMBL" id="EGD82969.1"/>
    </source>
</evidence>
<dbReference type="KEGG" id="sre:PTSG_03605"/>
<dbReference type="AlphaFoldDB" id="F2U628"/>
<evidence type="ECO:0000256" key="1">
    <source>
        <dbReference type="PROSITE-ProRule" id="PRU00076"/>
    </source>
</evidence>
<dbReference type="Gene3D" id="2.10.25.10">
    <property type="entry name" value="Laminin"/>
    <property type="match status" value="1"/>
</dbReference>
<keyword evidence="4" id="KW-1185">Reference proteome</keyword>
<dbReference type="PROSITE" id="PS00022">
    <property type="entry name" value="EGF_1"/>
    <property type="match status" value="1"/>
</dbReference>
<gene>
    <name evidence="3" type="ORF">PTSG_03605</name>
</gene>
<keyword evidence="1" id="KW-0245">EGF-like domain</keyword>
<dbReference type="GeneID" id="16075915"/>
<accession>F2U628</accession>
<dbReference type="RefSeq" id="XP_004995333.1">
    <property type="nucleotide sequence ID" value="XM_004995276.1"/>
</dbReference>
<reference evidence="3" key="1">
    <citation type="submission" date="2009-08" db="EMBL/GenBank/DDBJ databases">
        <title>Annotation of Salpingoeca rosetta.</title>
        <authorList>
            <consortium name="The Broad Institute Genome Sequencing Platform"/>
            <person name="Russ C."/>
            <person name="Cuomo C."/>
            <person name="Burger G."/>
            <person name="Gray M.W."/>
            <person name="Holland P.W.H."/>
            <person name="King N."/>
            <person name="Lang F.B.F."/>
            <person name="Roger A.J."/>
            <person name="Ruiz-Trillo I."/>
            <person name="Young S.K."/>
            <person name="Zeng Q."/>
            <person name="Gargeya S."/>
            <person name="Alvarado L."/>
            <person name="Berlin A."/>
            <person name="Chapman S.B."/>
            <person name="Chen Z."/>
            <person name="Freedman E."/>
            <person name="Gellesch M."/>
            <person name="Goldberg J."/>
            <person name="Griggs A."/>
            <person name="Gujja S."/>
            <person name="Heilman E."/>
            <person name="Heiman D."/>
            <person name="Howarth C."/>
            <person name="Mehta T."/>
            <person name="Neiman D."/>
            <person name="Pearson M."/>
            <person name="Roberts A."/>
            <person name="Saif S."/>
            <person name="Shea T."/>
            <person name="Shenoy N."/>
            <person name="Sisk P."/>
            <person name="Stolte C."/>
            <person name="Sykes S."/>
            <person name="White J."/>
            <person name="Yandava C."/>
            <person name="Haas B."/>
            <person name="Nusbaum C."/>
            <person name="Birren B."/>
        </authorList>
    </citation>
    <scope>NUCLEOTIDE SEQUENCE [LARGE SCALE GENOMIC DNA]</scope>
    <source>
        <strain evidence="3">ATCC 50818</strain>
    </source>
</reference>
<protein>
    <recommendedName>
        <fullName evidence="2">EGF-like domain-containing protein</fullName>
    </recommendedName>
</protein>
<evidence type="ECO:0000259" key="2">
    <source>
        <dbReference type="PROSITE" id="PS50026"/>
    </source>
</evidence>
<dbReference type="InParanoid" id="F2U628"/>
<dbReference type="EMBL" id="GL832962">
    <property type="protein sequence ID" value="EGD82969.1"/>
    <property type="molecule type" value="Genomic_DNA"/>
</dbReference>
<organism evidence="4">
    <name type="scientific">Salpingoeca rosetta (strain ATCC 50818 / BSB-021)</name>
    <dbReference type="NCBI Taxonomy" id="946362"/>
    <lineage>
        <taxon>Eukaryota</taxon>
        <taxon>Choanoflagellata</taxon>
        <taxon>Craspedida</taxon>
        <taxon>Salpingoecidae</taxon>
        <taxon>Salpingoeca</taxon>
    </lineage>
</organism>
<sequence length="364" mass="38760">MTITVGGQCFPYFTDADECDMWARTLGFRAQLTEAGCATSNGIISPSFNTEDDCLAAATAIADATSCGDATPMCFFADPDYLLQADESNCSCLLEIAQELECFAFPCLRDPCKNGATCVTNTSCVDDVTNTYCFECECTDEFTGRFCDQDANPCDTDNGGCDDTCVDGVGAHYCRCNNRPLATAGMGDCASFCDWTWSLFEDRVLRCLDFVTAPVGTPLSGIGDVAVQPPTSTAVAVRSSASLDRNRYLSFEDACGDGVRLSGPFDCTGGCYVSFDFWFDDDNDADTHLTVTARASDGSAIATATSDKGGGETAFGDVAHTSGTWRRVVLPLITGDVARLVFQVDEASTCNANYRVDDVLVAMA</sequence>
<evidence type="ECO:0000313" key="4">
    <source>
        <dbReference type="Proteomes" id="UP000007799"/>
    </source>
</evidence>
<feature type="domain" description="EGF-like" evidence="2">
    <location>
        <begin position="108"/>
        <end position="148"/>
    </location>
</feature>
<comment type="caution">
    <text evidence="1">Lacks conserved residue(s) required for the propagation of feature annotation.</text>
</comment>
<name>F2U628_SALR5</name>
<dbReference type="Proteomes" id="UP000007799">
    <property type="component" value="Unassembled WGS sequence"/>
</dbReference>
<feature type="disulfide bond" evidence="1">
    <location>
        <begin position="138"/>
        <end position="147"/>
    </location>
</feature>
<dbReference type="OrthoDB" id="430340at2759"/>
<proteinExistence type="predicted"/>
<dbReference type="InterPro" id="IPR000742">
    <property type="entry name" value="EGF"/>
</dbReference>
<keyword evidence="1" id="KW-1015">Disulfide bond</keyword>
<dbReference type="PROSITE" id="PS50026">
    <property type="entry name" value="EGF_3"/>
    <property type="match status" value="1"/>
</dbReference>